<evidence type="ECO:0000313" key="2">
    <source>
        <dbReference type="Proteomes" id="UP001292084"/>
    </source>
</evidence>
<sequence length="426" mass="48666">MLGACEEEEKTPISTAEHEFRVINFGLDKANVPKTELYPIEPYAASADTNVYGDEALLNIEEYYGTPFYMGGTATLSDDFSGYGKGRTGVDFALEVVSHTQETSATFYLDRDTYAELYNDLLKSDAELFLTGVIPDPNDEMDFSPTGFVTDIEVIKLLPEESYLPSEDLQAFMDEMGLSTTEREVRYNPYAYSGRYFAYEGVGQMLPQTGYSPDVVDPADYFQIDVVHRTAAGLEAWTLFFEREKFQGLYEAAKTGFVQLNAVNLYDSDLNSRYSRTRAYVREAEYSVIEPLFSTITEEGKQYMEQQGVELTDKDVLYDPYSYIDMPFFMESKAELVLGDENADTFEIQLPSDPYYKTDPFADWNHDQAYSYQIDYKTFTVSKTKYAELYALLKEQDVDVRVIAEIDQEMLEDDTSLVGRVIEVEW</sequence>
<accession>A0ABU5KJN2</accession>
<gene>
    <name evidence="1" type="ORF">UFB30_04035</name>
</gene>
<organism evidence="1 2">
    <name type="scientific">Jeotgalibacillus haloalkalitolerans</name>
    <dbReference type="NCBI Taxonomy" id="3104292"/>
    <lineage>
        <taxon>Bacteria</taxon>
        <taxon>Bacillati</taxon>
        <taxon>Bacillota</taxon>
        <taxon>Bacilli</taxon>
        <taxon>Bacillales</taxon>
        <taxon>Caryophanaceae</taxon>
        <taxon>Jeotgalibacillus</taxon>
    </lineage>
</organism>
<name>A0ABU5KJN2_9BACL</name>
<keyword evidence="2" id="KW-1185">Reference proteome</keyword>
<dbReference type="Proteomes" id="UP001292084">
    <property type="component" value="Unassembled WGS sequence"/>
</dbReference>
<reference evidence="1 2" key="1">
    <citation type="submission" date="2023-12" db="EMBL/GenBank/DDBJ databases">
        <title>Jeotgalibacillus haloalkaliphilus sp. nov., a novel salt-tolerant bacteria, isolated from the estuary of the Fenhe River into the Yellow River.</title>
        <authorList>
            <person name="Li Y."/>
        </authorList>
    </citation>
    <scope>NUCLEOTIDE SEQUENCE [LARGE SCALE GENOMIC DNA]</scope>
    <source>
        <strain evidence="1 2">HH7-29</strain>
    </source>
</reference>
<evidence type="ECO:0000313" key="1">
    <source>
        <dbReference type="EMBL" id="MDZ5711377.1"/>
    </source>
</evidence>
<comment type="caution">
    <text evidence="1">The sequence shown here is derived from an EMBL/GenBank/DDBJ whole genome shotgun (WGS) entry which is preliminary data.</text>
</comment>
<dbReference type="EMBL" id="JAXQNN010000001">
    <property type="protein sequence ID" value="MDZ5711377.1"/>
    <property type="molecule type" value="Genomic_DNA"/>
</dbReference>
<proteinExistence type="predicted"/>
<protein>
    <submittedName>
        <fullName evidence="1">Uncharacterized protein</fullName>
    </submittedName>
</protein>